<dbReference type="Gene3D" id="3.20.20.80">
    <property type="entry name" value="Glycosidases"/>
    <property type="match status" value="1"/>
</dbReference>
<dbReference type="Pfam" id="PF00331">
    <property type="entry name" value="Glyco_hydro_10"/>
    <property type="match status" value="1"/>
</dbReference>
<dbReference type="PANTHER" id="PTHR31490:SF88">
    <property type="entry name" value="BETA-XYLANASE"/>
    <property type="match status" value="1"/>
</dbReference>
<dbReference type="GO" id="GO:0031176">
    <property type="term" value="F:endo-1,4-beta-xylanase activity"/>
    <property type="evidence" value="ECO:0007669"/>
    <property type="project" value="UniProtKB-EC"/>
</dbReference>
<dbReference type="InterPro" id="IPR017853">
    <property type="entry name" value="GH"/>
</dbReference>
<evidence type="ECO:0000313" key="14">
    <source>
        <dbReference type="Proteomes" id="UP000321484"/>
    </source>
</evidence>
<dbReference type="InterPro" id="IPR044846">
    <property type="entry name" value="GH10"/>
</dbReference>
<dbReference type="RefSeq" id="WP_146819406.1">
    <property type="nucleotide sequence ID" value="NZ_BJYK01000004.1"/>
</dbReference>
<comment type="caution">
    <text evidence="13">The sequence shown here is derived from an EMBL/GenBank/DDBJ whole genome shotgun (WGS) entry which is preliminary data.</text>
</comment>
<keyword evidence="6" id="KW-0378">Hydrolase</keyword>
<evidence type="ECO:0000256" key="5">
    <source>
        <dbReference type="ARBA" id="ARBA00022729"/>
    </source>
</evidence>
<keyword evidence="5 11" id="KW-0732">Signal</keyword>
<dbReference type="Gene3D" id="1.20.1270.90">
    <property type="entry name" value="AF1782-like"/>
    <property type="match status" value="1"/>
</dbReference>
<organism evidence="13 14">
    <name type="scientific">Actinotalea fermentans</name>
    <dbReference type="NCBI Taxonomy" id="43671"/>
    <lineage>
        <taxon>Bacteria</taxon>
        <taxon>Bacillati</taxon>
        <taxon>Actinomycetota</taxon>
        <taxon>Actinomycetes</taxon>
        <taxon>Micrococcales</taxon>
        <taxon>Cellulomonadaceae</taxon>
        <taxon>Actinotalea</taxon>
    </lineage>
</organism>
<evidence type="ECO:0000256" key="6">
    <source>
        <dbReference type="ARBA" id="ARBA00022801"/>
    </source>
</evidence>
<dbReference type="PROSITE" id="PS51760">
    <property type="entry name" value="GH10_2"/>
    <property type="match status" value="1"/>
</dbReference>
<dbReference type="Proteomes" id="UP000321484">
    <property type="component" value="Unassembled WGS sequence"/>
</dbReference>
<evidence type="ECO:0000256" key="7">
    <source>
        <dbReference type="ARBA" id="ARBA00023277"/>
    </source>
</evidence>
<keyword evidence="7" id="KW-0119">Carbohydrate metabolism</keyword>
<comment type="similarity">
    <text evidence="2">Belongs to the glycosyl hydrolase 10 (cellulase F) family.</text>
</comment>
<comment type="catalytic activity">
    <reaction evidence="1">
        <text>Endohydrolysis of (1-&gt;4)-beta-D-xylosidic linkages in xylans.</text>
        <dbReference type="EC" id="3.2.1.8"/>
    </reaction>
</comment>
<feature type="domain" description="GH10" evidence="12">
    <location>
        <begin position="150"/>
        <end position="576"/>
    </location>
</feature>
<protein>
    <recommendedName>
        <fullName evidence="3">endo-1,4-beta-xylanase</fullName>
        <ecNumber evidence="3">3.2.1.8</ecNumber>
    </recommendedName>
</protein>
<dbReference type="AlphaFoldDB" id="A0A511YXB9"/>
<gene>
    <name evidence="13" type="ORF">AFE02nite_15760</name>
</gene>
<evidence type="ECO:0000256" key="1">
    <source>
        <dbReference type="ARBA" id="ARBA00000681"/>
    </source>
</evidence>
<dbReference type="Pfam" id="PF18998">
    <property type="entry name" value="Flg_new_2"/>
    <property type="match status" value="1"/>
</dbReference>
<dbReference type="SMART" id="SM00633">
    <property type="entry name" value="Glyco_10"/>
    <property type="match status" value="1"/>
</dbReference>
<feature type="chain" id="PRO_5038886663" description="endo-1,4-beta-xylanase" evidence="11">
    <location>
        <begin position="44"/>
        <end position="681"/>
    </location>
</feature>
<keyword evidence="4" id="KW-0858">Xylan degradation</keyword>
<feature type="signal peptide" evidence="11">
    <location>
        <begin position="1"/>
        <end position="43"/>
    </location>
</feature>
<evidence type="ECO:0000259" key="12">
    <source>
        <dbReference type="PROSITE" id="PS51760"/>
    </source>
</evidence>
<evidence type="ECO:0000256" key="11">
    <source>
        <dbReference type="SAM" id="SignalP"/>
    </source>
</evidence>
<feature type="compositionally biased region" description="Low complexity" evidence="10">
    <location>
        <begin position="53"/>
        <end position="73"/>
    </location>
</feature>
<evidence type="ECO:0000256" key="10">
    <source>
        <dbReference type="SAM" id="MobiDB-lite"/>
    </source>
</evidence>
<evidence type="ECO:0000256" key="4">
    <source>
        <dbReference type="ARBA" id="ARBA00022651"/>
    </source>
</evidence>
<evidence type="ECO:0000256" key="3">
    <source>
        <dbReference type="ARBA" id="ARBA00012590"/>
    </source>
</evidence>
<dbReference type="SUPFAM" id="SSF51445">
    <property type="entry name" value="(Trans)glycosidases"/>
    <property type="match status" value="1"/>
</dbReference>
<keyword evidence="14" id="KW-1185">Reference proteome</keyword>
<feature type="region of interest" description="Disordered" evidence="10">
    <location>
        <begin position="651"/>
        <end position="681"/>
    </location>
</feature>
<evidence type="ECO:0000256" key="2">
    <source>
        <dbReference type="ARBA" id="ARBA00007495"/>
    </source>
</evidence>
<name>A0A511YXB9_9CELL</name>
<sequence>MMGSTAQRRDGALARTTPRAARWIATGAAAALATAGFAGPAWSVTPEPEPEPTETATATAEPEVTAEPTSEATSGAVAEATYEVEIRSTGRGTVSGAGSYAPGDTVELTAVPAARHVWGGWTSAELGWIGARVSSFTMPEGDVVLDTTFRHEMAPLAHAYRDYFDVGNIWSGSQTYAEGSPNSATVDRHYSVMTAENAMKPVELLPNANIDPATGAFTFRWDVADQFVNETLARGMDVHGHVLVWHGQSPARINSGTTGGTRALAKANMERYIREVLTHFSGRVVSWDVVNEAFVDGLDEFDPATQDWRDFLRGGPNGGFSPWYRAYANGADAAAGETPSDFLYDAFVFARTYGPEVRLEYNDFNIFQSEGKAQAVIAMATDLNARYAAEHPQDPRPLVEAIGLQSHNYINQTPAFACSDLTRLPNLVDDDAAEWQPGACSDHASVERSLQLITEAGFTASISELDLQVWEAWNGEPEGSNPAGYRDLTDPSVADRISKDGFTYWVGKITNRAELEAIQAQRYAEYFAVYKKYSADINRVTFWGLTDQLNWRATHNPQLFNSDFSEKLAAAAVADPERWLGVRGQITDTSALEEVVASARTLDLRAYTGRSAAQVRAALGHAVGVLHRGGPQARVNAATDALVAAVDALELRQPPPPKPPHHRPPHPPRPPHVPHVLPQAA</sequence>
<dbReference type="PANTHER" id="PTHR31490">
    <property type="entry name" value="GLYCOSYL HYDROLASE"/>
    <property type="match status" value="1"/>
</dbReference>
<dbReference type="OrthoDB" id="9815836at2"/>
<dbReference type="EMBL" id="BJYK01000004">
    <property type="protein sequence ID" value="GEN79842.1"/>
    <property type="molecule type" value="Genomic_DNA"/>
</dbReference>
<evidence type="ECO:0000256" key="8">
    <source>
        <dbReference type="ARBA" id="ARBA00023295"/>
    </source>
</evidence>
<dbReference type="InterPro" id="IPR001000">
    <property type="entry name" value="GH10_dom"/>
</dbReference>
<accession>A0A511YXB9</accession>
<keyword evidence="9" id="KW-0624">Polysaccharide degradation</keyword>
<evidence type="ECO:0000256" key="9">
    <source>
        <dbReference type="ARBA" id="ARBA00023326"/>
    </source>
</evidence>
<proteinExistence type="inferred from homology"/>
<feature type="region of interest" description="Disordered" evidence="10">
    <location>
        <begin position="40"/>
        <end position="77"/>
    </location>
</feature>
<dbReference type="GO" id="GO:0045493">
    <property type="term" value="P:xylan catabolic process"/>
    <property type="evidence" value="ECO:0007669"/>
    <property type="project" value="UniProtKB-KW"/>
</dbReference>
<keyword evidence="8" id="KW-0326">Glycosidase</keyword>
<evidence type="ECO:0000313" key="13">
    <source>
        <dbReference type="EMBL" id="GEN79842.1"/>
    </source>
</evidence>
<reference evidence="13 14" key="1">
    <citation type="submission" date="2019-07" db="EMBL/GenBank/DDBJ databases">
        <title>Whole genome shotgun sequence of Actinotalea fermentans NBRC 105374.</title>
        <authorList>
            <person name="Hosoyama A."/>
            <person name="Uohara A."/>
            <person name="Ohji S."/>
            <person name="Ichikawa N."/>
        </authorList>
    </citation>
    <scope>NUCLEOTIDE SEQUENCE [LARGE SCALE GENOMIC DNA]</scope>
    <source>
        <strain evidence="13 14">NBRC 105374</strain>
    </source>
</reference>
<dbReference type="InterPro" id="IPR044060">
    <property type="entry name" value="Bacterial_rp_domain"/>
</dbReference>
<dbReference type="EC" id="3.2.1.8" evidence="3"/>